<evidence type="ECO:0000256" key="2">
    <source>
        <dbReference type="SAM" id="Phobius"/>
    </source>
</evidence>
<evidence type="ECO:0008006" key="5">
    <source>
        <dbReference type="Google" id="ProtNLM"/>
    </source>
</evidence>
<evidence type="ECO:0000313" key="4">
    <source>
        <dbReference type="Proteomes" id="UP000287533"/>
    </source>
</evidence>
<reference evidence="3 4" key="1">
    <citation type="submission" date="2018-09" db="EMBL/GenBank/DDBJ databases">
        <title>Characterization of the phylogenetic diversity of five novel species belonging to the genus Bifidobacterium.</title>
        <authorList>
            <person name="Lugli G.A."/>
            <person name="Duranti S."/>
            <person name="Milani C."/>
        </authorList>
    </citation>
    <scope>NUCLEOTIDE SEQUENCE [LARGE SCALE GENOMIC DNA]</scope>
    <source>
        <strain evidence="3 4">2034B</strain>
    </source>
</reference>
<feature type="region of interest" description="Disordered" evidence="1">
    <location>
        <begin position="1"/>
        <end position="44"/>
    </location>
</feature>
<dbReference type="OrthoDB" id="3240362at2"/>
<evidence type="ECO:0000256" key="1">
    <source>
        <dbReference type="SAM" id="MobiDB-lite"/>
    </source>
</evidence>
<gene>
    <name evidence="3" type="ORF">D2E25_0571</name>
</gene>
<dbReference type="EMBL" id="QXGL01000001">
    <property type="protein sequence ID" value="RSX54263.1"/>
    <property type="molecule type" value="Genomic_DNA"/>
</dbReference>
<evidence type="ECO:0000313" key="3">
    <source>
        <dbReference type="EMBL" id="RSX54263.1"/>
    </source>
</evidence>
<feature type="compositionally biased region" description="Basic and acidic residues" evidence="1">
    <location>
        <begin position="35"/>
        <end position="44"/>
    </location>
</feature>
<organism evidence="3 4">
    <name type="scientific">Bifidobacterium goeldii</name>
    <dbReference type="NCBI Taxonomy" id="2306975"/>
    <lineage>
        <taxon>Bacteria</taxon>
        <taxon>Bacillati</taxon>
        <taxon>Actinomycetota</taxon>
        <taxon>Actinomycetes</taxon>
        <taxon>Bifidobacteriales</taxon>
        <taxon>Bifidobacteriaceae</taxon>
        <taxon>Bifidobacterium</taxon>
    </lineage>
</organism>
<feature type="compositionally biased region" description="Low complexity" evidence="1">
    <location>
        <begin position="1"/>
        <end position="29"/>
    </location>
</feature>
<accession>A0A430FN47</accession>
<keyword evidence="2" id="KW-0812">Transmembrane</keyword>
<feature type="transmembrane region" description="Helical" evidence="2">
    <location>
        <begin position="64"/>
        <end position="84"/>
    </location>
</feature>
<dbReference type="RefSeq" id="WP_125979501.1">
    <property type="nucleotide sequence ID" value="NZ_QXGL01000001.1"/>
</dbReference>
<dbReference type="AlphaFoldDB" id="A0A430FN47"/>
<comment type="caution">
    <text evidence="3">The sequence shown here is derived from an EMBL/GenBank/DDBJ whole genome shotgun (WGS) entry which is preliminary data.</text>
</comment>
<proteinExistence type="predicted"/>
<name>A0A430FN47_9BIFI</name>
<dbReference type="Proteomes" id="UP000287533">
    <property type="component" value="Unassembled WGS sequence"/>
</dbReference>
<keyword evidence="4" id="KW-1185">Reference proteome</keyword>
<keyword evidence="2" id="KW-0472">Membrane</keyword>
<keyword evidence="2" id="KW-1133">Transmembrane helix</keyword>
<sequence length="154" mass="16738">MASTSRTVRSSAAPAGRRAPSEARPASRPQLHIVDGTRSDKSPDGMAERFRRLIAWTRTRSTPLIHIVIAVAFLLSTLLGALMLRTQMVQNSFEASEVQNHINVLSQDVQDDRAKLDALIASLPDKAQKMGMVPSQDSITIDLNGYTPSKGSAQ</sequence>
<protein>
    <recommendedName>
        <fullName evidence="5">Cell division protein FtsL</fullName>
    </recommendedName>
</protein>